<evidence type="ECO:0000313" key="2">
    <source>
        <dbReference type="EMBL" id="KAL2736913.1"/>
    </source>
</evidence>
<dbReference type="AlphaFoldDB" id="A0ABD2BVV9"/>
<comment type="caution">
    <text evidence="2">The sequence shown here is derived from an EMBL/GenBank/DDBJ whole genome shotgun (WGS) entry which is preliminary data.</text>
</comment>
<evidence type="ECO:0000256" key="1">
    <source>
        <dbReference type="SAM" id="MobiDB-lite"/>
    </source>
</evidence>
<evidence type="ECO:0000313" key="3">
    <source>
        <dbReference type="Proteomes" id="UP001607302"/>
    </source>
</evidence>
<keyword evidence="3" id="KW-1185">Reference proteome</keyword>
<dbReference type="EMBL" id="JAUDFV010000043">
    <property type="protein sequence ID" value="KAL2736913.1"/>
    <property type="molecule type" value="Genomic_DNA"/>
</dbReference>
<feature type="region of interest" description="Disordered" evidence="1">
    <location>
        <begin position="66"/>
        <end position="87"/>
    </location>
</feature>
<name>A0ABD2BVV9_VESSQ</name>
<feature type="compositionally biased region" description="Polar residues" evidence="1">
    <location>
        <begin position="76"/>
        <end position="85"/>
    </location>
</feature>
<organism evidence="2 3">
    <name type="scientific">Vespula squamosa</name>
    <name type="common">Southern yellow jacket</name>
    <name type="synonym">Wasp</name>
    <dbReference type="NCBI Taxonomy" id="30214"/>
    <lineage>
        <taxon>Eukaryota</taxon>
        <taxon>Metazoa</taxon>
        <taxon>Ecdysozoa</taxon>
        <taxon>Arthropoda</taxon>
        <taxon>Hexapoda</taxon>
        <taxon>Insecta</taxon>
        <taxon>Pterygota</taxon>
        <taxon>Neoptera</taxon>
        <taxon>Endopterygota</taxon>
        <taxon>Hymenoptera</taxon>
        <taxon>Apocrita</taxon>
        <taxon>Aculeata</taxon>
        <taxon>Vespoidea</taxon>
        <taxon>Vespidae</taxon>
        <taxon>Vespinae</taxon>
        <taxon>Vespula</taxon>
    </lineage>
</organism>
<proteinExistence type="predicted"/>
<reference evidence="2 3" key="1">
    <citation type="journal article" date="2024" name="Ann. Entomol. Soc. Am.">
        <title>Genomic analyses of the southern and eastern yellowjacket wasps (Hymenoptera: Vespidae) reveal evolutionary signatures of social life.</title>
        <authorList>
            <person name="Catto M.A."/>
            <person name="Caine P.B."/>
            <person name="Orr S.E."/>
            <person name="Hunt B.G."/>
            <person name="Goodisman M.A.D."/>
        </authorList>
    </citation>
    <scope>NUCLEOTIDE SEQUENCE [LARGE SCALE GENOMIC DNA]</scope>
    <source>
        <strain evidence="2">233</strain>
        <tissue evidence="2">Head and thorax</tissue>
    </source>
</reference>
<protein>
    <submittedName>
        <fullName evidence="2">Phosphatidylinositol 4-phosphate 3-kinase C2 domain-containing subunit beta isoform X1</fullName>
    </submittedName>
</protein>
<gene>
    <name evidence="2" type="ORF">V1478_002292</name>
</gene>
<dbReference type="Proteomes" id="UP001607302">
    <property type="component" value="Unassembled WGS sequence"/>
</dbReference>
<feature type="compositionally biased region" description="Low complexity" evidence="1">
    <location>
        <begin position="66"/>
        <end position="75"/>
    </location>
</feature>
<sequence length="101" mass="11424">MLSSVLSLTPNMSNCNRNIHAHGSSVIDYERQFQEDLERAQALSLESLALEKFKLQKQRLEYNNIQQSYQSQNNSHDGSSGSTMTDGALQSDKKVAFLLWT</sequence>
<accession>A0ABD2BVV9</accession>